<evidence type="ECO:0000313" key="5">
    <source>
        <dbReference type="Proteomes" id="UP000594454"/>
    </source>
</evidence>
<dbReference type="PANTHER" id="PTHR11001">
    <property type="entry name" value="MITOCHONDRIAL FISSION PROCESS PROTEIN 1"/>
    <property type="match status" value="1"/>
</dbReference>
<dbReference type="OrthoDB" id="424969at2759"/>
<name>A0A7R8UW93_HERIL</name>
<dbReference type="EMBL" id="LR899012">
    <property type="protein sequence ID" value="CAD7087701.1"/>
    <property type="molecule type" value="Genomic_DNA"/>
</dbReference>
<dbReference type="GO" id="GO:0000266">
    <property type="term" value="P:mitochondrial fission"/>
    <property type="evidence" value="ECO:0007669"/>
    <property type="project" value="TreeGrafter"/>
</dbReference>
<dbReference type="GO" id="GO:0005739">
    <property type="term" value="C:mitochondrion"/>
    <property type="evidence" value="ECO:0007669"/>
    <property type="project" value="TreeGrafter"/>
</dbReference>
<reference evidence="4 5" key="1">
    <citation type="submission" date="2020-11" db="EMBL/GenBank/DDBJ databases">
        <authorList>
            <person name="Wallbank WR R."/>
            <person name="Pardo Diaz C."/>
            <person name="Kozak K."/>
            <person name="Martin S."/>
            <person name="Jiggins C."/>
            <person name="Moest M."/>
            <person name="Warren A I."/>
            <person name="Generalovic N T."/>
            <person name="Byers J.R.P. K."/>
            <person name="Montejo-Kovacevich G."/>
            <person name="Yen C E."/>
        </authorList>
    </citation>
    <scope>NUCLEOTIDE SEQUENCE [LARGE SCALE GENOMIC DNA]</scope>
</reference>
<sequence>MDSRAGDYDLFRDSWLRFLGYANEVGEAFRPLIPRSIVRLSYGVAIGYVLADVGSKTKETYEGNKKVKNAAITALDVFLWQLFASVIIPGFTINRITALSGRLLRNSKKTNEAIKRLGPTAIGLISIPFIVKPIDAFVTYTMDETYRKHVEIRGYARIVGGIYAPDISESGLRAAHFITGAYILTDVISKSVKRYNRTEKVKDTLITFLDATIWQSLSTVLIPHFGVPCIVGLSAKMLGSNPTDKAPRVIGIVAIILLSRPVDGLVDYVMDETIRKLY</sequence>
<comment type="similarity">
    <text evidence="1">Belongs to the MTFP1 family.</text>
</comment>
<dbReference type="PANTHER" id="PTHR11001:SF2">
    <property type="entry name" value="MITOCHONDRIAL FISSION PROCESS PROTEIN 1"/>
    <property type="match status" value="1"/>
</dbReference>
<proteinExistence type="inferred from homology"/>
<evidence type="ECO:0000313" key="4">
    <source>
        <dbReference type="EMBL" id="CAD7087701.1"/>
    </source>
</evidence>
<dbReference type="Pfam" id="PF10558">
    <property type="entry name" value="MTP18"/>
    <property type="match status" value="1"/>
</dbReference>
<evidence type="ECO:0000256" key="3">
    <source>
        <dbReference type="ARBA" id="ARBA00029631"/>
    </source>
</evidence>
<gene>
    <name evidence="4" type="ORF">HERILL_LOCUS10387</name>
</gene>
<organism evidence="4 5">
    <name type="scientific">Hermetia illucens</name>
    <name type="common">Black soldier fly</name>
    <dbReference type="NCBI Taxonomy" id="343691"/>
    <lineage>
        <taxon>Eukaryota</taxon>
        <taxon>Metazoa</taxon>
        <taxon>Ecdysozoa</taxon>
        <taxon>Arthropoda</taxon>
        <taxon>Hexapoda</taxon>
        <taxon>Insecta</taxon>
        <taxon>Pterygota</taxon>
        <taxon>Neoptera</taxon>
        <taxon>Endopterygota</taxon>
        <taxon>Diptera</taxon>
        <taxon>Brachycera</taxon>
        <taxon>Stratiomyomorpha</taxon>
        <taxon>Stratiomyidae</taxon>
        <taxon>Hermetiinae</taxon>
        <taxon>Hermetia</taxon>
    </lineage>
</organism>
<protein>
    <recommendedName>
        <fullName evidence="2">Mitochondrial fission process protein 1</fullName>
    </recommendedName>
    <alternativeName>
        <fullName evidence="3">Mitochondrial 18 kDa protein</fullName>
    </alternativeName>
</protein>
<dbReference type="AlphaFoldDB" id="A0A7R8UW93"/>
<dbReference type="InParanoid" id="A0A7R8UW93"/>
<dbReference type="FunCoup" id="A0A7R8UW93">
    <property type="interactions" value="369"/>
</dbReference>
<evidence type="ECO:0000256" key="2">
    <source>
        <dbReference type="ARBA" id="ARBA00017835"/>
    </source>
</evidence>
<accession>A0A7R8UW93</accession>
<dbReference type="Proteomes" id="UP000594454">
    <property type="component" value="Chromosome 4"/>
</dbReference>
<keyword evidence="5" id="KW-1185">Reference proteome</keyword>
<evidence type="ECO:0000256" key="1">
    <source>
        <dbReference type="ARBA" id="ARBA00009224"/>
    </source>
</evidence>
<dbReference type="InterPro" id="IPR019560">
    <property type="entry name" value="Mitochondrial_18_kDa_protein"/>
</dbReference>